<dbReference type="EMBL" id="SLVJ01000017">
    <property type="protein sequence ID" value="TCM64524.1"/>
    <property type="molecule type" value="Genomic_DNA"/>
</dbReference>
<keyword evidence="1" id="KW-0812">Transmembrane</keyword>
<evidence type="ECO:0000313" key="2">
    <source>
        <dbReference type="EMBL" id="TCM64524.1"/>
    </source>
</evidence>
<organism evidence="2 3">
    <name type="scientific">Acinetobacter calcoaceticus</name>
    <dbReference type="NCBI Taxonomy" id="471"/>
    <lineage>
        <taxon>Bacteria</taxon>
        <taxon>Pseudomonadati</taxon>
        <taxon>Pseudomonadota</taxon>
        <taxon>Gammaproteobacteria</taxon>
        <taxon>Moraxellales</taxon>
        <taxon>Moraxellaceae</taxon>
        <taxon>Acinetobacter</taxon>
        <taxon>Acinetobacter calcoaceticus/baumannii complex</taxon>
    </lineage>
</organism>
<dbReference type="Proteomes" id="UP000294963">
    <property type="component" value="Unassembled WGS sequence"/>
</dbReference>
<evidence type="ECO:0000313" key="3">
    <source>
        <dbReference type="Proteomes" id="UP000294963"/>
    </source>
</evidence>
<accession>A0A4R1XKK2</accession>
<proteinExistence type="predicted"/>
<protein>
    <submittedName>
        <fullName evidence="2">Uncharacterized protein</fullName>
    </submittedName>
</protein>
<comment type="caution">
    <text evidence="2">The sequence shown here is derived from an EMBL/GenBank/DDBJ whole genome shotgun (WGS) entry which is preliminary data.</text>
</comment>
<keyword evidence="1" id="KW-1133">Transmembrane helix</keyword>
<evidence type="ECO:0000256" key="1">
    <source>
        <dbReference type="SAM" id="Phobius"/>
    </source>
</evidence>
<dbReference type="AlphaFoldDB" id="A0A4R1XKK2"/>
<reference evidence="2 3" key="1">
    <citation type="submission" date="2019-03" db="EMBL/GenBank/DDBJ databases">
        <title>Genomic analyses of the natural microbiome of Caenorhabditis elegans.</title>
        <authorList>
            <person name="Samuel B."/>
        </authorList>
    </citation>
    <scope>NUCLEOTIDE SEQUENCE [LARGE SCALE GENOMIC DNA]</scope>
    <source>
        <strain evidence="2 3">JUb89</strain>
    </source>
</reference>
<feature type="transmembrane region" description="Helical" evidence="1">
    <location>
        <begin position="20"/>
        <end position="38"/>
    </location>
</feature>
<dbReference type="OrthoDB" id="6690830at2"/>
<keyword evidence="1" id="KW-0472">Membrane</keyword>
<sequence length="144" mass="16695">MQMKFQLLANLLSNTRSLLYSAYVALCLSVLSILLKGWLNIELISYLMIVFLLCAMQHYISIRLKLDADLLKHLAEQSVQKTVAQLTKEMDQALLYFKLMPAKKSARDWSIRFQGCMKLFKIQIGLLFLQYFILALLIFKLLSL</sequence>
<name>A0A4R1XKK2_ACICA</name>
<gene>
    <name evidence="2" type="ORF">EC844_11785</name>
</gene>
<feature type="transmembrane region" description="Helical" evidence="1">
    <location>
        <begin position="122"/>
        <end position="142"/>
    </location>
</feature>
<feature type="transmembrane region" description="Helical" evidence="1">
    <location>
        <begin position="44"/>
        <end position="62"/>
    </location>
</feature>
<keyword evidence="3" id="KW-1185">Reference proteome</keyword>